<organism evidence="2 3">
    <name type="scientific">Serendipita vermifera MAFF 305830</name>
    <dbReference type="NCBI Taxonomy" id="933852"/>
    <lineage>
        <taxon>Eukaryota</taxon>
        <taxon>Fungi</taxon>
        <taxon>Dikarya</taxon>
        <taxon>Basidiomycota</taxon>
        <taxon>Agaricomycotina</taxon>
        <taxon>Agaricomycetes</taxon>
        <taxon>Sebacinales</taxon>
        <taxon>Serendipitaceae</taxon>
        <taxon>Serendipita</taxon>
    </lineage>
</organism>
<reference evidence="3" key="2">
    <citation type="submission" date="2015-01" db="EMBL/GenBank/DDBJ databases">
        <title>Evolutionary Origins and Diversification of the Mycorrhizal Mutualists.</title>
        <authorList>
            <consortium name="DOE Joint Genome Institute"/>
            <consortium name="Mycorrhizal Genomics Consortium"/>
            <person name="Kohler A."/>
            <person name="Kuo A."/>
            <person name="Nagy L.G."/>
            <person name="Floudas D."/>
            <person name="Copeland A."/>
            <person name="Barry K.W."/>
            <person name="Cichocki N."/>
            <person name="Veneault-Fourrey C."/>
            <person name="LaButti K."/>
            <person name="Lindquist E.A."/>
            <person name="Lipzen A."/>
            <person name="Lundell T."/>
            <person name="Morin E."/>
            <person name="Murat C."/>
            <person name="Riley R."/>
            <person name="Ohm R."/>
            <person name="Sun H."/>
            <person name="Tunlid A."/>
            <person name="Henrissat B."/>
            <person name="Grigoriev I.V."/>
            <person name="Hibbett D.S."/>
            <person name="Martin F."/>
        </authorList>
    </citation>
    <scope>NUCLEOTIDE SEQUENCE [LARGE SCALE GENOMIC DNA]</scope>
    <source>
        <strain evidence="3">MAFF 305830</strain>
    </source>
</reference>
<accession>A0A0C2XHD7</accession>
<reference evidence="2 3" key="1">
    <citation type="submission" date="2014-04" db="EMBL/GenBank/DDBJ databases">
        <authorList>
            <consortium name="DOE Joint Genome Institute"/>
            <person name="Kuo A."/>
            <person name="Zuccaro A."/>
            <person name="Kohler A."/>
            <person name="Nagy L.G."/>
            <person name="Floudas D."/>
            <person name="Copeland A."/>
            <person name="Barry K.W."/>
            <person name="Cichocki N."/>
            <person name="Veneault-Fourrey C."/>
            <person name="LaButti K."/>
            <person name="Lindquist E.A."/>
            <person name="Lipzen A."/>
            <person name="Lundell T."/>
            <person name="Morin E."/>
            <person name="Murat C."/>
            <person name="Sun H."/>
            <person name="Tunlid A."/>
            <person name="Henrissat B."/>
            <person name="Grigoriev I.V."/>
            <person name="Hibbett D.S."/>
            <person name="Martin F."/>
            <person name="Nordberg H.P."/>
            <person name="Cantor M.N."/>
            <person name="Hua S.X."/>
        </authorList>
    </citation>
    <scope>NUCLEOTIDE SEQUENCE [LARGE SCALE GENOMIC DNA]</scope>
    <source>
        <strain evidence="2 3">MAFF 305830</strain>
    </source>
</reference>
<dbReference type="HOGENOM" id="CLU_039336_0_0_1"/>
<evidence type="ECO:0000313" key="3">
    <source>
        <dbReference type="Proteomes" id="UP000054097"/>
    </source>
</evidence>
<evidence type="ECO:0000256" key="1">
    <source>
        <dbReference type="SAM" id="MobiDB-lite"/>
    </source>
</evidence>
<protein>
    <recommendedName>
        <fullName evidence="4">F-box domain-containing protein</fullName>
    </recommendedName>
</protein>
<evidence type="ECO:0008006" key="4">
    <source>
        <dbReference type="Google" id="ProtNLM"/>
    </source>
</evidence>
<dbReference type="AlphaFoldDB" id="A0A0C2XHD7"/>
<feature type="region of interest" description="Disordered" evidence="1">
    <location>
        <begin position="1"/>
        <end position="30"/>
    </location>
</feature>
<dbReference type="EMBL" id="KN824292">
    <property type="protein sequence ID" value="KIM28507.1"/>
    <property type="molecule type" value="Genomic_DNA"/>
</dbReference>
<keyword evidence="3" id="KW-1185">Reference proteome</keyword>
<name>A0A0C2XHD7_SERVB</name>
<gene>
    <name evidence="2" type="ORF">M408DRAFT_23565</name>
</gene>
<proteinExistence type="predicted"/>
<sequence length="412" mass="47096">MSAAISKDNISAGQDAASPSKPSLIPAPIVPNSERHLDASLWEPNRRYSPIDRLSLDALSLMFEICGQNDWKDAVRISEVSRVWRQCVLSTPRAWTFITLVSLRRRAYPDIRPYLPLSSPLPLHISTSGAVLEMTQLDGECHRLHCLRVDEFDDETVKRENWEFSTLQTLIVDGISPFIITEARFPRLQHFHCNDEIIPHADLQGQNIDSFPKLNTLSFCTDDDSIWIQILQHCRESLVSLRLYEGNSDESIVCDVTLPRLECLELNPEILSNWRISLKTPRLRTYVESTRWATTENSRAVHGDLETVENIRLVGGPYPHLPRDVRSLQISIRSNEDMEFVSHCLENNVYPRLHSIELEEDRSGDNPLKYGLSQFRLPNNPQVQVSIVTLFRVLPGMLAEVYDTVPCDNMRS</sequence>
<dbReference type="OrthoDB" id="2269034at2759"/>
<dbReference type="Proteomes" id="UP000054097">
    <property type="component" value="Unassembled WGS sequence"/>
</dbReference>
<evidence type="ECO:0000313" key="2">
    <source>
        <dbReference type="EMBL" id="KIM28507.1"/>
    </source>
</evidence>